<evidence type="ECO:0000256" key="4">
    <source>
        <dbReference type="ARBA" id="ARBA00022989"/>
    </source>
</evidence>
<organism evidence="7 8">
    <name type="scientific">Neobacillus pocheonensis</name>
    <dbReference type="NCBI Taxonomy" id="363869"/>
    <lineage>
        <taxon>Bacteria</taxon>
        <taxon>Bacillati</taxon>
        <taxon>Bacillota</taxon>
        <taxon>Bacilli</taxon>
        <taxon>Bacillales</taxon>
        <taxon>Bacillaceae</taxon>
        <taxon>Neobacillus</taxon>
    </lineage>
</organism>
<evidence type="ECO:0000256" key="1">
    <source>
        <dbReference type="ARBA" id="ARBA00004141"/>
    </source>
</evidence>
<evidence type="ECO:0000256" key="3">
    <source>
        <dbReference type="ARBA" id="ARBA00022692"/>
    </source>
</evidence>
<proteinExistence type="inferred from homology"/>
<keyword evidence="4 6" id="KW-1133">Transmembrane helix</keyword>
<name>A0ABT0W5N1_9BACI</name>
<keyword evidence="5 6" id="KW-0472">Membrane</keyword>
<dbReference type="InterPro" id="IPR002794">
    <property type="entry name" value="DUF92_TMEM19"/>
</dbReference>
<dbReference type="EMBL" id="JAMQCR010000001">
    <property type="protein sequence ID" value="MCM2531641.1"/>
    <property type="molecule type" value="Genomic_DNA"/>
</dbReference>
<evidence type="ECO:0000256" key="6">
    <source>
        <dbReference type="SAM" id="Phobius"/>
    </source>
</evidence>
<feature type="transmembrane region" description="Helical" evidence="6">
    <location>
        <begin position="109"/>
        <end position="132"/>
    </location>
</feature>
<comment type="subcellular location">
    <subcellularLocation>
        <location evidence="1">Membrane</location>
        <topology evidence="1">Multi-pass membrane protein</topology>
    </subcellularLocation>
</comment>
<evidence type="ECO:0000313" key="7">
    <source>
        <dbReference type="EMBL" id="MCM2531641.1"/>
    </source>
</evidence>
<protein>
    <submittedName>
        <fullName evidence="7">DUF92 domain-containing protein</fullName>
    </submittedName>
</protein>
<feature type="transmembrane region" description="Helical" evidence="6">
    <location>
        <begin position="241"/>
        <end position="259"/>
    </location>
</feature>
<feature type="transmembrane region" description="Helical" evidence="6">
    <location>
        <begin position="153"/>
        <end position="177"/>
    </location>
</feature>
<evidence type="ECO:0000256" key="5">
    <source>
        <dbReference type="ARBA" id="ARBA00023136"/>
    </source>
</evidence>
<comment type="caution">
    <text evidence="7">The sequence shown here is derived from an EMBL/GenBank/DDBJ whole genome shotgun (WGS) entry which is preliminary data.</text>
</comment>
<feature type="transmembrane region" description="Helical" evidence="6">
    <location>
        <begin position="30"/>
        <end position="56"/>
    </location>
</feature>
<sequence>MTENLLIFFVIILTGIVGYFLRSFTLSGAIAAIIVGLVVFVGFGVRGLFLLGVFFVSSSLWSKYKSTYKIAIEEKLAKGTTRDWRQVFANGGSAALFSMIFYFHHDKIWLIGFVVCIAGANSDTWPSEIGSLSKRDPISIRTFKRVERGTSGAISLLGSTSALLGSLVIALFSSWLFHLDGTNSLIVFLFGFIGNTIDTLVGAFYQQAYVCTQCGIETERKLHCQIPTTRIKGFSFVDNDMVNFLSGFLAALLAMVVILQSN</sequence>
<feature type="transmembrane region" description="Helical" evidence="6">
    <location>
        <begin position="87"/>
        <end position="103"/>
    </location>
</feature>
<dbReference type="Proteomes" id="UP001523262">
    <property type="component" value="Unassembled WGS sequence"/>
</dbReference>
<feature type="transmembrane region" description="Helical" evidence="6">
    <location>
        <begin position="5"/>
        <end position="24"/>
    </location>
</feature>
<dbReference type="PANTHER" id="PTHR13353:SF5">
    <property type="entry name" value="TRANSMEMBRANE PROTEIN 19"/>
    <property type="match status" value="1"/>
</dbReference>
<evidence type="ECO:0000313" key="8">
    <source>
        <dbReference type="Proteomes" id="UP001523262"/>
    </source>
</evidence>
<comment type="similarity">
    <text evidence="2">Belongs to the TMEM19 family.</text>
</comment>
<keyword evidence="3 6" id="KW-0812">Transmembrane</keyword>
<dbReference type="PANTHER" id="PTHR13353">
    <property type="entry name" value="TRANSMEMBRANE PROTEIN 19"/>
    <property type="match status" value="1"/>
</dbReference>
<gene>
    <name evidence="7" type="ORF">NDK43_03535</name>
</gene>
<reference evidence="7 8" key="1">
    <citation type="submission" date="2022-06" db="EMBL/GenBank/DDBJ databases">
        <authorList>
            <person name="Jeon C.O."/>
        </authorList>
    </citation>
    <scope>NUCLEOTIDE SEQUENCE [LARGE SCALE GENOMIC DNA]</scope>
    <source>
        <strain evidence="7 8">KCTC 13943</strain>
    </source>
</reference>
<evidence type="ECO:0000256" key="2">
    <source>
        <dbReference type="ARBA" id="ARBA00009012"/>
    </source>
</evidence>
<accession>A0ABT0W5N1</accession>
<keyword evidence="8" id="KW-1185">Reference proteome</keyword>
<dbReference type="Pfam" id="PF01940">
    <property type="entry name" value="DUF92"/>
    <property type="match status" value="1"/>
</dbReference>